<dbReference type="RefSeq" id="WP_139626436.1">
    <property type="nucleotide sequence ID" value="NZ_VDCI01000003.1"/>
</dbReference>
<dbReference type="InterPro" id="IPR001851">
    <property type="entry name" value="ABC_transp_permease"/>
</dbReference>
<comment type="caution">
    <text evidence="7">The sequence shown here is derived from an EMBL/GenBank/DDBJ whole genome shotgun (WGS) entry which is preliminary data.</text>
</comment>
<keyword evidence="2" id="KW-1003">Cell membrane</keyword>
<feature type="transmembrane region" description="Helical" evidence="6">
    <location>
        <begin position="12"/>
        <end position="34"/>
    </location>
</feature>
<dbReference type="CDD" id="cd06580">
    <property type="entry name" value="TM_PBP1_transp_TpRbsC_like"/>
    <property type="match status" value="1"/>
</dbReference>
<proteinExistence type="predicted"/>
<dbReference type="AlphaFoldDB" id="A0A5C4S1F4"/>
<feature type="transmembrane region" description="Helical" evidence="6">
    <location>
        <begin position="189"/>
        <end position="206"/>
    </location>
</feature>
<sequence>MQKPLPRIVTPAAAITGGLLLSALLIMAAGRNPLAMYAKMVSMTFGSTYGTGQVIFRTTTLVLAGLAVAIPFRAKLFNIGGEGQILAGAFTAAVTAAFLPSWTPAPAAIAIAALAGAAAGSAMGLSAGLLKVRYGVNEVISTIMLNFIIRGFTSYMLTNHLALPSTAHTPDIIDATIIPALWQHSPANYSVLLAGGTTLAGYFLLFRTRFGFEMRACGLNAEAAAHAGIDTGMHTLYAMAAGGAAAGLVAANLVLGYRHCFEAGLTAGIGFTGIAVALLAKAHPLWILPSALLFGFMEYGGLSVNAYVPKEIFMMMQAVIIIMVLVMQKK</sequence>
<evidence type="ECO:0000313" key="7">
    <source>
        <dbReference type="EMBL" id="TNJ36942.1"/>
    </source>
</evidence>
<evidence type="ECO:0000256" key="6">
    <source>
        <dbReference type="SAM" id="Phobius"/>
    </source>
</evidence>
<feature type="transmembrane region" description="Helical" evidence="6">
    <location>
        <begin position="236"/>
        <end position="257"/>
    </location>
</feature>
<organism evidence="7 8">
    <name type="scientific">Prosthecochloris vibrioformis</name>
    <name type="common">Chlorobium vibrioforme</name>
    <dbReference type="NCBI Taxonomy" id="1098"/>
    <lineage>
        <taxon>Bacteria</taxon>
        <taxon>Pseudomonadati</taxon>
        <taxon>Chlorobiota</taxon>
        <taxon>Chlorobiia</taxon>
        <taxon>Chlorobiales</taxon>
        <taxon>Chlorobiaceae</taxon>
        <taxon>Prosthecochloris</taxon>
    </lineage>
</organism>
<dbReference type="PANTHER" id="PTHR47089:SF1">
    <property type="entry name" value="GUANOSINE ABC TRANSPORTER PERMEASE PROTEIN NUPP"/>
    <property type="match status" value="1"/>
</dbReference>
<accession>A0A5C4S1F4</accession>
<feature type="transmembrane region" description="Helical" evidence="6">
    <location>
        <begin position="84"/>
        <end position="102"/>
    </location>
</feature>
<dbReference type="Proteomes" id="UP000309544">
    <property type="component" value="Unassembled WGS sequence"/>
</dbReference>
<reference evidence="7 8" key="1">
    <citation type="submission" date="2019-05" db="EMBL/GenBank/DDBJ databases">
        <title>Draft Whole-Genome sequence of the green sulfur bacterium Prosthecochloris vibrioformis DSM 260.</title>
        <authorList>
            <person name="Meyer T.E."/>
            <person name="Kyndt J.A."/>
        </authorList>
    </citation>
    <scope>NUCLEOTIDE SEQUENCE [LARGE SCALE GENOMIC DNA]</scope>
    <source>
        <strain evidence="7 8">DSM 260</strain>
    </source>
</reference>
<feature type="transmembrane region" description="Helical" evidence="6">
    <location>
        <begin position="312"/>
        <end position="328"/>
    </location>
</feature>
<evidence type="ECO:0000256" key="1">
    <source>
        <dbReference type="ARBA" id="ARBA00004651"/>
    </source>
</evidence>
<comment type="subcellular location">
    <subcellularLocation>
        <location evidence="1">Cell membrane</location>
        <topology evidence="1">Multi-pass membrane protein</topology>
    </subcellularLocation>
</comment>
<dbReference type="EMBL" id="VDCI01000003">
    <property type="protein sequence ID" value="TNJ36942.1"/>
    <property type="molecule type" value="Genomic_DNA"/>
</dbReference>
<keyword evidence="3 6" id="KW-0812">Transmembrane</keyword>
<feature type="transmembrane region" description="Helical" evidence="6">
    <location>
        <begin position="108"/>
        <end position="130"/>
    </location>
</feature>
<evidence type="ECO:0000256" key="3">
    <source>
        <dbReference type="ARBA" id="ARBA00022692"/>
    </source>
</evidence>
<evidence type="ECO:0000313" key="8">
    <source>
        <dbReference type="Proteomes" id="UP000309544"/>
    </source>
</evidence>
<gene>
    <name evidence="7" type="ORF">FGF68_05045</name>
</gene>
<evidence type="ECO:0000256" key="4">
    <source>
        <dbReference type="ARBA" id="ARBA00022989"/>
    </source>
</evidence>
<keyword evidence="5 6" id="KW-0472">Membrane</keyword>
<protein>
    <submittedName>
        <fullName evidence="7">ABC transporter permease</fullName>
    </submittedName>
</protein>
<evidence type="ECO:0000256" key="5">
    <source>
        <dbReference type="ARBA" id="ARBA00023136"/>
    </source>
</evidence>
<dbReference type="PANTHER" id="PTHR47089">
    <property type="entry name" value="ABC TRANSPORTER, PERMEASE PROTEIN"/>
    <property type="match status" value="1"/>
</dbReference>
<keyword evidence="8" id="KW-1185">Reference proteome</keyword>
<feature type="transmembrane region" description="Helical" evidence="6">
    <location>
        <begin position="263"/>
        <end position="280"/>
    </location>
</feature>
<evidence type="ECO:0000256" key="2">
    <source>
        <dbReference type="ARBA" id="ARBA00022475"/>
    </source>
</evidence>
<keyword evidence="4 6" id="KW-1133">Transmembrane helix</keyword>
<dbReference type="GO" id="GO:0022857">
    <property type="term" value="F:transmembrane transporter activity"/>
    <property type="evidence" value="ECO:0007669"/>
    <property type="project" value="InterPro"/>
</dbReference>
<name>A0A5C4S1F4_PROVB</name>
<feature type="transmembrane region" description="Helical" evidence="6">
    <location>
        <begin position="54"/>
        <end position="72"/>
    </location>
</feature>
<dbReference type="GO" id="GO:0005886">
    <property type="term" value="C:plasma membrane"/>
    <property type="evidence" value="ECO:0007669"/>
    <property type="project" value="UniProtKB-SubCell"/>
</dbReference>
<dbReference type="Pfam" id="PF02653">
    <property type="entry name" value="BPD_transp_2"/>
    <property type="match status" value="1"/>
</dbReference>